<dbReference type="RefSeq" id="WP_149424684.1">
    <property type="nucleotide sequence ID" value="NZ_CP022579.1"/>
</dbReference>
<reference evidence="5 6" key="1">
    <citation type="submission" date="2017-07" db="EMBL/GenBank/DDBJ databases">
        <title>Complete genome sequence of Oryzomicrobium terrae TPP412.</title>
        <authorList>
            <person name="Chiu L.-W."/>
            <person name="Lo K.-J."/>
            <person name="Tsai Y.-M."/>
            <person name="Lin S.-S."/>
            <person name="Kuo C.-H."/>
            <person name="Liu C.-T."/>
        </authorList>
    </citation>
    <scope>NUCLEOTIDE SEQUENCE [LARGE SCALE GENOMIC DNA]</scope>
    <source>
        <strain evidence="5 6">TPP412</strain>
    </source>
</reference>
<keyword evidence="2 3" id="KW-0732">Signal</keyword>
<dbReference type="InterPro" id="IPR028082">
    <property type="entry name" value="Peripla_BP_I"/>
</dbReference>
<sequence length="397" mass="43175">MVAGIKARHGRLLGALAVSLLFATAAQAADPDKFKIGGVVSLSGTYGIFGEDMRKGVEIAIEQRGGKVLGKPIQVIWEDDETKPQPAVQKTTRLISEGVQMIFGAVSSASSIAIMNIAKQRKIPHLVTMSADDKITVPNGSRYTFRTSNTLGMEQRMALSFTKEQKLKRVYGVTADYQATRDSWEWYRREAEKAGVEIVGADFAPLGNRDYSSIVDKIARSNADGVALFMTGSDAVTMVKQAGQVDLGKTRKIFGPVIADETMAAGVGPASIGVYSGVRYHFSVDNPANRKFVEAFRKKYNELPSSAAGEAYDGMAWWLDVVEQTGSWDKEKWVAAFENSVRDNSVEGRKAMRACDHQAMQDGLWGVVEKGVAPAPAYTMKIAKVFPPNAVFDACQP</sequence>
<accession>A0A5C1E556</accession>
<evidence type="ECO:0000259" key="4">
    <source>
        <dbReference type="Pfam" id="PF13458"/>
    </source>
</evidence>
<evidence type="ECO:0000256" key="2">
    <source>
        <dbReference type="ARBA" id="ARBA00022729"/>
    </source>
</evidence>
<keyword evidence="6" id="KW-1185">Reference proteome</keyword>
<evidence type="ECO:0000313" key="5">
    <source>
        <dbReference type="EMBL" id="QEL63854.1"/>
    </source>
</evidence>
<dbReference type="EMBL" id="CP022579">
    <property type="protein sequence ID" value="QEL63854.1"/>
    <property type="molecule type" value="Genomic_DNA"/>
</dbReference>
<dbReference type="KEGG" id="otr:OTERR_03780"/>
<evidence type="ECO:0000256" key="3">
    <source>
        <dbReference type="SAM" id="SignalP"/>
    </source>
</evidence>
<feature type="domain" description="Leucine-binding protein" evidence="4">
    <location>
        <begin position="34"/>
        <end position="363"/>
    </location>
</feature>
<dbReference type="AlphaFoldDB" id="A0A5C1E556"/>
<evidence type="ECO:0000313" key="6">
    <source>
        <dbReference type="Proteomes" id="UP000323671"/>
    </source>
</evidence>
<gene>
    <name evidence="5" type="primary">livK</name>
    <name evidence="5" type="ORF">OTERR_03780</name>
</gene>
<proteinExistence type="inferred from homology"/>
<dbReference type="Proteomes" id="UP000323671">
    <property type="component" value="Chromosome"/>
</dbReference>
<evidence type="ECO:0000256" key="1">
    <source>
        <dbReference type="ARBA" id="ARBA00010062"/>
    </source>
</evidence>
<dbReference type="Pfam" id="PF13458">
    <property type="entry name" value="Peripla_BP_6"/>
    <property type="match status" value="1"/>
</dbReference>
<dbReference type="InterPro" id="IPR028081">
    <property type="entry name" value="Leu-bd"/>
</dbReference>
<dbReference type="InterPro" id="IPR051010">
    <property type="entry name" value="BCAA_transport"/>
</dbReference>
<dbReference type="Gene3D" id="3.40.50.2300">
    <property type="match status" value="2"/>
</dbReference>
<dbReference type="PANTHER" id="PTHR30483">
    <property type="entry name" value="LEUCINE-SPECIFIC-BINDING PROTEIN"/>
    <property type="match status" value="1"/>
</dbReference>
<dbReference type="CDD" id="cd19989">
    <property type="entry name" value="PBP1_SBP-like"/>
    <property type="match status" value="1"/>
</dbReference>
<comment type="similarity">
    <text evidence="1">Belongs to the leucine-binding protein family.</text>
</comment>
<name>A0A5C1E556_9RHOO</name>
<protein>
    <submittedName>
        <fullName evidence="5">Branched-chain amino acid ABC transporter substrate-binding protein</fullName>
    </submittedName>
</protein>
<feature type="chain" id="PRO_5022938169" evidence="3">
    <location>
        <begin position="29"/>
        <end position="397"/>
    </location>
</feature>
<organism evidence="5 6">
    <name type="scientific">Oryzomicrobium terrae</name>
    <dbReference type="NCBI Taxonomy" id="1735038"/>
    <lineage>
        <taxon>Bacteria</taxon>
        <taxon>Pseudomonadati</taxon>
        <taxon>Pseudomonadota</taxon>
        <taxon>Betaproteobacteria</taxon>
        <taxon>Rhodocyclales</taxon>
        <taxon>Rhodocyclaceae</taxon>
        <taxon>Oryzomicrobium</taxon>
    </lineage>
</organism>
<feature type="signal peptide" evidence="3">
    <location>
        <begin position="1"/>
        <end position="28"/>
    </location>
</feature>
<dbReference type="SUPFAM" id="SSF53822">
    <property type="entry name" value="Periplasmic binding protein-like I"/>
    <property type="match status" value="1"/>
</dbReference>